<sequence>MGLVLHTEDAQQSQRSQGRHSSDSAPSASHKPRDSTSVQLASSLETHDQYQAFLCTQQYDTYERDEAMKWYLDKWSNDWACMNGQGERSPRGAGREGQ</sequence>
<accession>A0A5M8PNI3</accession>
<gene>
    <name evidence="2" type="ORF">FRX48_05980</name>
</gene>
<dbReference type="Proteomes" id="UP000324767">
    <property type="component" value="Unassembled WGS sequence"/>
</dbReference>
<evidence type="ECO:0000256" key="1">
    <source>
        <dbReference type="SAM" id="MobiDB-lite"/>
    </source>
</evidence>
<dbReference type="EMBL" id="VXIT01000009">
    <property type="protein sequence ID" value="KAA6410558.1"/>
    <property type="molecule type" value="Genomic_DNA"/>
</dbReference>
<feature type="region of interest" description="Disordered" evidence="1">
    <location>
        <begin position="1"/>
        <end position="43"/>
    </location>
</feature>
<proteinExistence type="predicted"/>
<name>A0A5M8PNI3_9LECA</name>
<protein>
    <submittedName>
        <fullName evidence="2">Uncharacterized protein</fullName>
    </submittedName>
</protein>
<reference evidence="2 3" key="1">
    <citation type="submission" date="2019-09" db="EMBL/GenBank/DDBJ databases">
        <title>The hologenome of the rock-dwelling lichen Lasallia pustulata.</title>
        <authorList>
            <person name="Greshake Tzovaras B."/>
            <person name="Segers F."/>
            <person name="Bicker A."/>
            <person name="Dal Grande F."/>
            <person name="Otte J."/>
            <person name="Hankeln T."/>
            <person name="Schmitt I."/>
            <person name="Ebersberger I."/>
        </authorList>
    </citation>
    <scope>NUCLEOTIDE SEQUENCE [LARGE SCALE GENOMIC DNA]</scope>
    <source>
        <strain evidence="2">A1-1</strain>
    </source>
</reference>
<organism evidence="2 3">
    <name type="scientific">Lasallia pustulata</name>
    <dbReference type="NCBI Taxonomy" id="136370"/>
    <lineage>
        <taxon>Eukaryota</taxon>
        <taxon>Fungi</taxon>
        <taxon>Dikarya</taxon>
        <taxon>Ascomycota</taxon>
        <taxon>Pezizomycotina</taxon>
        <taxon>Lecanoromycetes</taxon>
        <taxon>OSLEUM clade</taxon>
        <taxon>Umbilicariomycetidae</taxon>
        <taxon>Umbilicariales</taxon>
        <taxon>Umbilicariaceae</taxon>
        <taxon>Lasallia</taxon>
    </lineage>
</organism>
<comment type="caution">
    <text evidence="2">The sequence shown here is derived from an EMBL/GenBank/DDBJ whole genome shotgun (WGS) entry which is preliminary data.</text>
</comment>
<evidence type="ECO:0000313" key="3">
    <source>
        <dbReference type="Proteomes" id="UP000324767"/>
    </source>
</evidence>
<evidence type="ECO:0000313" key="2">
    <source>
        <dbReference type="EMBL" id="KAA6410558.1"/>
    </source>
</evidence>
<dbReference type="AlphaFoldDB" id="A0A5M8PNI3"/>